<dbReference type="Proteomes" id="UP000281431">
    <property type="component" value="Unassembled WGS sequence"/>
</dbReference>
<dbReference type="Gene3D" id="3.90.850.10">
    <property type="entry name" value="Fumarylacetoacetase-like, C-terminal domain"/>
    <property type="match status" value="1"/>
</dbReference>
<dbReference type="GO" id="GO:0016787">
    <property type="term" value="F:hydrolase activity"/>
    <property type="evidence" value="ECO:0007669"/>
    <property type="project" value="UniProtKB-KW"/>
</dbReference>
<sequence>MKLATFEPPEETCLDQRVGCYDDDAETLVDVTAAYATLLAERGEPCPNEIARVHAPSDMIAFLKRGERATDAAEEAIEFVRETDGGTGIDGRRLSYDVDEVSLLSPVPNPTSVRDYMVVEEHVRNALGDDIPDEWFELPVYYKADSNCIGHPNQDIEWPSYTEEMDYELELAAVIGKEGRDIAAEDADEYIAGYTIYNDLSARDMQFREMEVNLGPSKGKDFNGSNVLGPYLVTPDSIRIDDVQMTARVNGEVWSEGTLGAMQHSFGEMIEHTSQSQYLYPGDVLGSGTIGMGCGLEMDRYLSRGDTVELEVEGIGTLRNRIVEL</sequence>
<reference evidence="2 3" key="1">
    <citation type="submission" date="2018-10" db="EMBL/GenBank/DDBJ databases">
        <title>Natrarchaeobius chitinivorans gen. nov., sp. nov., and Natrarchaeobius haloalkaliphilus sp. nov., alkaliphilic, chitin-utilizing haloarchaea from hypersaline alkaline lakes.</title>
        <authorList>
            <person name="Sorokin D.Y."/>
            <person name="Elcheninov A.G."/>
            <person name="Kostrikina N.A."/>
            <person name="Bale N.J."/>
            <person name="Sinninghe Damste J.S."/>
            <person name="Khijniak T.V."/>
            <person name="Kublanov I.V."/>
            <person name="Toshchakov S.V."/>
        </authorList>
    </citation>
    <scope>NUCLEOTIDE SEQUENCE [LARGE SCALE GENOMIC DNA]</scope>
    <source>
        <strain evidence="2 3">AArcht7</strain>
    </source>
</reference>
<dbReference type="PANTHER" id="PTHR43211">
    <property type="entry name" value="FUMARYLACETOACETATE HYDROLASE"/>
    <property type="match status" value="1"/>
</dbReference>
<dbReference type="InterPro" id="IPR036663">
    <property type="entry name" value="Fumarylacetoacetase_C_sf"/>
</dbReference>
<dbReference type="PANTHER" id="PTHR43211:SF1">
    <property type="entry name" value="BLL6422 PROTEIN"/>
    <property type="match status" value="1"/>
</dbReference>
<accession>A0A3N6NJU5</accession>
<keyword evidence="3" id="KW-1185">Reference proteome</keyword>
<evidence type="ECO:0000259" key="1">
    <source>
        <dbReference type="Pfam" id="PF01557"/>
    </source>
</evidence>
<dbReference type="Pfam" id="PF01557">
    <property type="entry name" value="FAA_hydrolase"/>
    <property type="match status" value="1"/>
</dbReference>
<dbReference type="EMBL" id="REFZ01000009">
    <property type="protein sequence ID" value="RQG99412.1"/>
    <property type="molecule type" value="Genomic_DNA"/>
</dbReference>
<evidence type="ECO:0000313" key="3">
    <source>
        <dbReference type="Proteomes" id="UP000281431"/>
    </source>
</evidence>
<comment type="caution">
    <text evidence="2">The sequence shown here is derived from an EMBL/GenBank/DDBJ whole genome shotgun (WGS) entry which is preliminary data.</text>
</comment>
<evidence type="ECO:0000313" key="2">
    <source>
        <dbReference type="EMBL" id="RQG99412.1"/>
    </source>
</evidence>
<dbReference type="SUPFAM" id="SSF56529">
    <property type="entry name" value="FAH"/>
    <property type="match status" value="1"/>
</dbReference>
<protein>
    <submittedName>
        <fullName evidence="2">Fumarylacetoacetate hydrolase family protein</fullName>
    </submittedName>
</protein>
<dbReference type="OrthoDB" id="38993at2157"/>
<keyword evidence="2" id="KW-0378">Hydrolase</keyword>
<proteinExistence type="predicted"/>
<name>A0A3N6NJU5_NATCH</name>
<dbReference type="InterPro" id="IPR011234">
    <property type="entry name" value="Fumarylacetoacetase-like_C"/>
</dbReference>
<dbReference type="AlphaFoldDB" id="A0A3N6NJU5"/>
<gene>
    <name evidence="2" type="ORF">EA472_14400</name>
</gene>
<organism evidence="2 3">
    <name type="scientific">Natrarchaeobius chitinivorans</name>
    <dbReference type="NCBI Taxonomy" id="1679083"/>
    <lineage>
        <taxon>Archaea</taxon>
        <taxon>Methanobacteriati</taxon>
        <taxon>Methanobacteriota</taxon>
        <taxon>Stenosarchaea group</taxon>
        <taxon>Halobacteria</taxon>
        <taxon>Halobacteriales</taxon>
        <taxon>Natrialbaceae</taxon>
        <taxon>Natrarchaeobius</taxon>
    </lineage>
</organism>
<feature type="domain" description="Fumarylacetoacetase-like C-terminal" evidence="1">
    <location>
        <begin position="119"/>
        <end position="323"/>
    </location>
</feature>